<dbReference type="OMA" id="WAMQYVW"/>
<dbReference type="SMART" id="SM00559">
    <property type="entry name" value="Ku78"/>
    <property type="match status" value="1"/>
</dbReference>
<evidence type="ECO:0000259" key="19">
    <source>
        <dbReference type="SMART" id="SM00559"/>
    </source>
</evidence>
<dbReference type="Pfam" id="PF08785">
    <property type="entry name" value="Ku_PK_bind"/>
    <property type="match status" value="1"/>
</dbReference>
<keyword evidence="6" id="KW-0158">Chromosome</keyword>
<dbReference type="GO" id="GO:0000723">
    <property type="term" value="P:telomere maintenance"/>
    <property type="evidence" value="ECO:0000318"/>
    <property type="project" value="GO_Central"/>
</dbReference>
<dbReference type="Gene3D" id="1.10.1600.10">
    <property type="match status" value="1"/>
</dbReference>
<dbReference type="Gene3D" id="1.25.40.240">
    <property type="entry name" value="Ku, C-terminal domain"/>
    <property type="match status" value="1"/>
</dbReference>
<comment type="subcellular location">
    <subcellularLocation>
        <location evidence="2">Chromosome</location>
        <location evidence="2">Telomere</location>
    </subcellularLocation>
    <subcellularLocation>
        <location evidence="1">Nucleus</location>
    </subcellularLocation>
</comment>
<dbReference type="AlphaFoldDB" id="B6K6N5"/>
<dbReference type="CDD" id="cd00873">
    <property type="entry name" value="KU80"/>
    <property type="match status" value="1"/>
</dbReference>
<evidence type="ECO:0000256" key="8">
    <source>
        <dbReference type="ARBA" id="ARBA00022763"/>
    </source>
</evidence>
<evidence type="ECO:0000256" key="10">
    <source>
        <dbReference type="ARBA" id="ARBA00022806"/>
    </source>
</evidence>
<gene>
    <name evidence="21" type="primary">pku80</name>
    <name evidence="20" type="ORF">SJAG_04372</name>
</gene>
<evidence type="ECO:0000256" key="13">
    <source>
        <dbReference type="ARBA" id="ARBA00023125"/>
    </source>
</evidence>
<dbReference type="EC" id="3.6.4.12" evidence="4"/>
<evidence type="ECO:0000256" key="14">
    <source>
        <dbReference type="ARBA" id="ARBA00023172"/>
    </source>
</evidence>
<dbReference type="GO" id="GO:0006303">
    <property type="term" value="P:double-strand break repair via nonhomologous end joining"/>
    <property type="evidence" value="ECO:0000318"/>
    <property type="project" value="GO_Central"/>
</dbReference>
<dbReference type="VEuPathDB" id="FungiDB:SJAG_04372"/>
<evidence type="ECO:0000313" key="22">
    <source>
        <dbReference type="Proteomes" id="UP000001744"/>
    </source>
</evidence>
<keyword evidence="16" id="KW-0539">Nucleus</keyword>
<evidence type="ECO:0000256" key="1">
    <source>
        <dbReference type="ARBA" id="ARBA00004123"/>
    </source>
</evidence>
<feature type="region of interest" description="Disordered" evidence="18">
    <location>
        <begin position="251"/>
        <end position="273"/>
    </location>
</feature>
<dbReference type="InterPro" id="IPR036494">
    <property type="entry name" value="Ku_C_sf"/>
</dbReference>
<keyword evidence="14" id="KW-0233">DNA recombination</keyword>
<keyword evidence="12" id="KW-0779">Telomere</keyword>
<dbReference type="GO" id="GO:0043564">
    <property type="term" value="C:Ku70:Ku80 complex"/>
    <property type="evidence" value="ECO:0000318"/>
    <property type="project" value="GO_Central"/>
</dbReference>
<comment type="similarity">
    <text evidence="3">Belongs to the ku80 family.</text>
</comment>
<dbReference type="Pfam" id="PF02735">
    <property type="entry name" value="Ku"/>
    <property type="match status" value="1"/>
</dbReference>
<keyword evidence="8" id="KW-0227">DNA damage</keyword>
<dbReference type="GO" id="GO:0016787">
    <property type="term" value="F:hydrolase activity"/>
    <property type="evidence" value="ECO:0007669"/>
    <property type="project" value="UniProtKB-KW"/>
</dbReference>
<evidence type="ECO:0000256" key="9">
    <source>
        <dbReference type="ARBA" id="ARBA00022801"/>
    </source>
</evidence>
<keyword evidence="11" id="KW-0067">ATP-binding</keyword>
<dbReference type="PANTHER" id="PTHR12604">
    <property type="entry name" value="KU AUTOANTIGEN DNA HELICASE"/>
    <property type="match status" value="1"/>
</dbReference>
<dbReference type="HOGENOM" id="CLU_010975_1_1_1"/>
<evidence type="ECO:0000313" key="20">
    <source>
        <dbReference type="EMBL" id="EEB09189.1"/>
    </source>
</evidence>
<reference evidence="20 22" key="1">
    <citation type="journal article" date="2011" name="Science">
        <title>Comparative functional genomics of the fission yeasts.</title>
        <authorList>
            <person name="Rhind N."/>
            <person name="Chen Z."/>
            <person name="Yassour M."/>
            <person name="Thompson D.A."/>
            <person name="Haas B.J."/>
            <person name="Habib N."/>
            <person name="Wapinski I."/>
            <person name="Roy S."/>
            <person name="Lin M.F."/>
            <person name="Heiman D.I."/>
            <person name="Young S.K."/>
            <person name="Furuya K."/>
            <person name="Guo Y."/>
            <person name="Pidoux A."/>
            <person name="Chen H.M."/>
            <person name="Robbertse B."/>
            <person name="Goldberg J.M."/>
            <person name="Aoki K."/>
            <person name="Bayne E.H."/>
            <person name="Berlin A.M."/>
            <person name="Desjardins C.A."/>
            <person name="Dobbs E."/>
            <person name="Dukaj L."/>
            <person name="Fan L."/>
            <person name="FitzGerald M.G."/>
            <person name="French C."/>
            <person name="Gujja S."/>
            <person name="Hansen K."/>
            <person name="Keifenheim D."/>
            <person name="Levin J.Z."/>
            <person name="Mosher R.A."/>
            <person name="Mueller C.A."/>
            <person name="Pfiffner J."/>
            <person name="Priest M."/>
            <person name="Russ C."/>
            <person name="Smialowska A."/>
            <person name="Swoboda P."/>
            <person name="Sykes S.M."/>
            <person name="Vaughn M."/>
            <person name="Vengrova S."/>
            <person name="Yoder R."/>
            <person name="Zeng Q."/>
            <person name="Allshire R."/>
            <person name="Baulcombe D."/>
            <person name="Birren B.W."/>
            <person name="Brown W."/>
            <person name="Ekwall K."/>
            <person name="Kellis M."/>
            <person name="Leatherwood J."/>
            <person name="Levin H."/>
            <person name="Margalit H."/>
            <person name="Martienssen R."/>
            <person name="Nieduszynski C.A."/>
            <person name="Spatafora J.W."/>
            <person name="Friedman N."/>
            <person name="Dalgaard J.Z."/>
            <person name="Baumann P."/>
            <person name="Niki H."/>
            <person name="Regev A."/>
            <person name="Nusbaum C."/>
        </authorList>
    </citation>
    <scope>NUCLEOTIDE SEQUENCE [LARGE SCALE GENOMIC DNA]</scope>
    <source>
        <strain evidence="22">yFS275 / FY16936</strain>
    </source>
</reference>
<dbReference type="JaponicusDB" id="SJAG_04372">
    <property type="gene designation" value="pku80"/>
</dbReference>
<dbReference type="Proteomes" id="UP000001744">
    <property type="component" value="Unassembled WGS sequence"/>
</dbReference>
<dbReference type="InterPro" id="IPR036465">
    <property type="entry name" value="vWFA_dom_sf"/>
</dbReference>
<dbReference type="OrthoDB" id="30826at2759"/>
<dbReference type="GO" id="GO:0140445">
    <property type="term" value="C:chromosome, telomeric repeat region"/>
    <property type="evidence" value="ECO:0007669"/>
    <property type="project" value="EnsemblFungi"/>
</dbReference>
<dbReference type="InterPro" id="IPR016194">
    <property type="entry name" value="SPOC-like_C_dom_sf"/>
</dbReference>
<dbReference type="PANTHER" id="PTHR12604:SF4">
    <property type="entry name" value="X-RAY REPAIR CROSS-COMPLEMENTING PROTEIN 5"/>
    <property type="match status" value="1"/>
</dbReference>
<proteinExistence type="inferred from homology"/>
<keyword evidence="10" id="KW-0347">Helicase</keyword>
<dbReference type="STRING" id="402676.B6K6N5"/>
<evidence type="ECO:0000313" key="21">
    <source>
        <dbReference type="JaponicusDB" id="SJAG_04372"/>
    </source>
</evidence>
<evidence type="ECO:0000256" key="3">
    <source>
        <dbReference type="ARBA" id="ARBA00007726"/>
    </source>
</evidence>
<evidence type="ECO:0000256" key="18">
    <source>
        <dbReference type="SAM" id="MobiDB-lite"/>
    </source>
</evidence>
<dbReference type="InterPro" id="IPR024193">
    <property type="entry name" value="Ku80"/>
</dbReference>
<dbReference type="RefSeq" id="XP_002175482.1">
    <property type="nucleotide sequence ID" value="XM_002175446.2"/>
</dbReference>
<dbReference type="GO" id="GO:0006310">
    <property type="term" value="P:DNA recombination"/>
    <property type="evidence" value="ECO:0007669"/>
    <property type="project" value="UniProtKB-KW"/>
</dbReference>
<evidence type="ECO:0000256" key="11">
    <source>
        <dbReference type="ARBA" id="ARBA00022840"/>
    </source>
</evidence>
<dbReference type="SUPFAM" id="SSF100939">
    <property type="entry name" value="SPOC domain-like"/>
    <property type="match status" value="1"/>
</dbReference>
<accession>B6K6N5</accession>
<keyword evidence="9" id="KW-0378">Hydrolase</keyword>
<dbReference type="Gene3D" id="3.40.50.410">
    <property type="entry name" value="von Willebrand factor, type A domain"/>
    <property type="match status" value="1"/>
</dbReference>
<evidence type="ECO:0000256" key="4">
    <source>
        <dbReference type="ARBA" id="ARBA00012551"/>
    </source>
</evidence>
<evidence type="ECO:0000256" key="2">
    <source>
        <dbReference type="ARBA" id="ARBA00004574"/>
    </source>
</evidence>
<evidence type="ECO:0000256" key="7">
    <source>
        <dbReference type="ARBA" id="ARBA00022741"/>
    </source>
</evidence>
<dbReference type="GO" id="GO:0003678">
    <property type="term" value="F:DNA helicase activity"/>
    <property type="evidence" value="ECO:0007669"/>
    <property type="project" value="UniProtKB-EC"/>
</dbReference>
<dbReference type="Gene3D" id="2.40.290.10">
    <property type="match status" value="1"/>
</dbReference>
<dbReference type="GO" id="GO:0005524">
    <property type="term" value="F:ATP binding"/>
    <property type="evidence" value="ECO:0007669"/>
    <property type="project" value="UniProtKB-KW"/>
</dbReference>
<dbReference type="SUPFAM" id="SSF101420">
    <property type="entry name" value="C-terminal domain of Ku80"/>
    <property type="match status" value="1"/>
</dbReference>
<sequence length="686" mass="77174">MADKKCTVYLLDLGNDMGKRYYGRNETDLEYQMTFVWNSLSQRLLENKKTDVIGIVGFKTDESRNDLVEQEAYWNIAVFYPIQTAKFAQLQDLRPRLSASKTMQGDLLSAIVVSFDLIGRYCKANKWTKELFIGTGARGTIDFEDSDGIAEQIAQHDVHITLGLTRDLKLERHTYDNQLLQFLEKCNGKLLTAQNLMEEAQRPPIRKVKPVPIFRGILSLGNPQDPDASLAFPIERYPYTRIAKPPVSTAFDASAKPSADPSGADNDEVMSQPNLGMHSDVVSTIRTYVVHDPVKDETFEVDRKDLESGYSYGRTIIPISSTDEDIMSLDTQAGLEVLGFAPKSCFPPFYFMSETNLIVNKKDDEQTATQLTSFVEAMIQEDRYALARFVNKNHNGPILLVLIPHIENGTHCLIDVQLPYAEDVRAFSFPSLEHVTTGEEKMRVQNAVDAYVSSMLLDNPAIQQSSKAPVFEPQFSYSVMRHRIQQAIQHYAFHPNAPLPEPSPYLVHYTHAPEAALRNAQDALNTLQGVLEPIVHEAPKVEPAEKESQVSVLSISDAEIEAMLNSTAEEQLETEKEPVLHVSASDPVYTFYELIKNPFGLDDAITEMESAIRLLLTEGKLDSAKESLIALRETCIREDESEQYNGFIVELQNELISGKYQNAMNFEQLILQQHLGSISFDELPMS</sequence>
<evidence type="ECO:0000256" key="6">
    <source>
        <dbReference type="ARBA" id="ARBA00022454"/>
    </source>
</evidence>
<dbReference type="GeneID" id="7050924"/>
<keyword evidence="13" id="KW-0238">DNA-binding</keyword>
<evidence type="ECO:0000256" key="5">
    <source>
        <dbReference type="ARBA" id="ARBA00021792"/>
    </source>
</evidence>
<keyword evidence="22" id="KW-1185">Reference proteome</keyword>
<evidence type="ECO:0000256" key="12">
    <source>
        <dbReference type="ARBA" id="ARBA00022895"/>
    </source>
</evidence>
<feature type="domain" description="Ku" evidence="19">
    <location>
        <begin position="298"/>
        <end position="435"/>
    </location>
</feature>
<dbReference type="InterPro" id="IPR006164">
    <property type="entry name" value="DNA_bd_Ku70/Ku80"/>
</dbReference>
<evidence type="ECO:0000256" key="17">
    <source>
        <dbReference type="ARBA" id="ARBA00031847"/>
    </source>
</evidence>
<dbReference type="InterPro" id="IPR014893">
    <property type="entry name" value="Ku_PK_bind"/>
</dbReference>
<dbReference type="GO" id="GO:0003684">
    <property type="term" value="F:damaged DNA binding"/>
    <property type="evidence" value="ECO:0007669"/>
    <property type="project" value="InterPro"/>
</dbReference>
<keyword evidence="7" id="KW-0547">Nucleotide-binding</keyword>
<name>B6K6N5_SCHJY</name>
<organism evidence="20 22">
    <name type="scientific">Schizosaccharomyces japonicus (strain yFS275 / FY16936)</name>
    <name type="common">Fission yeast</name>
    <dbReference type="NCBI Taxonomy" id="402676"/>
    <lineage>
        <taxon>Eukaryota</taxon>
        <taxon>Fungi</taxon>
        <taxon>Dikarya</taxon>
        <taxon>Ascomycota</taxon>
        <taxon>Taphrinomycotina</taxon>
        <taxon>Schizosaccharomycetes</taxon>
        <taxon>Schizosaccharomycetales</taxon>
        <taxon>Schizosaccharomycetaceae</taxon>
        <taxon>Schizosaccharomyces</taxon>
    </lineage>
</organism>
<evidence type="ECO:0000256" key="15">
    <source>
        <dbReference type="ARBA" id="ARBA00023204"/>
    </source>
</evidence>
<protein>
    <recommendedName>
        <fullName evidence="5">ATP-dependent DNA helicase II subunit 2</fullName>
        <ecNumber evidence="4">3.6.4.12</ecNumber>
    </recommendedName>
    <alternativeName>
        <fullName evidence="17">ATP-dependent DNA helicase II subunit Ku80</fullName>
    </alternativeName>
</protein>
<keyword evidence="15" id="KW-0234">DNA repair</keyword>
<dbReference type="SUPFAM" id="SSF53300">
    <property type="entry name" value="vWA-like"/>
    <property type="match status" value="1"/>
</dbReference>
<dbReference type="EMBL" id="KE651167">
    <property type="protein sequence ID" value="EEB09189.1"/>
    <property type="molecule type" value="Genomic_DNA"/>
</dbReference>
<dbReference type="eggNOG" id="KOG2326">
    <property type="taxonomic scope" value="Eukaryota"/>
</dbReference>
<dbReference type="GO" id="GO:0042162">
    <property type="term" value="F:telomeric DNA binding"/>
    <property type="evidence" value="ECO:0000318"/>
    <property type="project" value="GO_Central"/>
</dbReference>
<evidence type="ECO:0000256" key="16">
    <source>
        <dbReference type="ARBA" id="ARBA00023242"/>
    </source>
</evidence>